<sequence length="68" mass="7870">MDARTRKHITIAPCYSTSPDKLRRRFTRLSSNRRSEEEMEGVPLSMPEGVTWVMPQGVRRGEEGEESF</sequence>
<organism evidence="2 3">
    <name type="scientific">Acorus calamus</name>
    <name type="common">Sweet flag</name>
    <dbReference type="NCBI Taxonomy" id="4465"/>
    <lineage>
        <taxon>Eukaryota</taxon>
        <taxon>Viridiplantae</taxon>
        <taxon>Streptophyta</taxon>
        <taxon>Embryophyta</taxon>
        <taxon>Tracheophyta</taxon>
        <taxon>Spermatophyta</taxon>
        <taxon>Magnoliopsida</taxon>
        <taxon>Liliopsida</taxon>
        <taxon>Acoraceae</taxon>
        <taxon>Acorus</taxon>
    </lineage>
</organism>
<dbReference type="AlphaFoldDB" id="A0AAV9C5Q0"/>
<evidence type="ECO:0000256" key="1">
    <source>
        <dbReference type="SAM" id="MobiDB-lite"/>
    </source>
</evidence>
<feature type="region of interest" description="Disordered" evidence="1">
    <location>
        <begin position="30"/>
        <end position="68"/>
    </location>
</feature>
<comment type="caution">
    <text evidence="2">The sequence shown here is derived from an EMBL/GenBank/DDBJ whole genome shotgun (WGS) entry which is preliminary data.</text>
</comment>
<dbReference type="Proteomes" id="UP001180020">
    <property type="component" value="Unassembled WGS sequence"/>
</dbReference>
<gene>
    <name evidence="2" type="primary">COI1</name>
    <name evidence="2" type="ORF">QJS10_CPB21g01205</name>
</gene>
<proteinExistence type="predicted"/>
<dbReference type="EMBL" id="JAUJYO010000021">
    <property type="protein sequence ID" value="KAK1283563.1"/>
    <property type="molecule type" value="Genomic_DNA"/>
</dbReference>
<reference evidence="2" key="1">
    <citation type="journal article" date="2023" name="Nat. Commun.">
        <title>Diploid and tetraploid genomes of Acorus and the evolution of monocots.</title>
        <authorList>
            <person name="Ma L."/>
            <person name="Liu K.W."/>
            <person name="Li Z."/>
            <person name="Hsiao Y.Y."/>
            <person name="Qi Y."/>
            <person name="Fu T."/>
            <person name="Tang G.D."/>
            <person name="Zhang D."/>
            <person name="Sun W.H."/>
            <person name="Liu D.K."/>
            <person name="Li Y."/>
            <person name="Chen G.Z."/>
            <person name="Liu X.D."/>
            <person name="Liao X.Y."/>
            <person name="Jiang Y.T."/>
            <person name="Yu X."/>
            <person name="Hao Y."/>
            <person name="Huang J."/>
            <person name="Zhao X.W."/>
            <person name="Ke S."/>
            <person name="Chen Y.Y."/>
            <person name="Wu W.L."/>
            <person name="Hsu J.L."/>
            <person name="Lin Y.F."/>
            <person name="Huang M.D."/>
            <person name="Li C.Y."/>
            <person name="Huang L."/>
            <person name="Wang Z.W."/>
            <person name="Zhao X."/>
            <person name="Zhong W.Y."/>
            <person name="Peng D.H."/>
            <person name="Ahmad S."/>
            <person name="Lan S."/>
            <person name="Zhang J.S."/>
            <person name="Tsai W.C."/>
            <person name="Van de Peer Y."/>
            <person name="Liu Z.J."/>
        </authorList>
    </citation>
    <scope>NUCLEOTIDE SEQUENCE</scope>
    <source>
        <strain evidence="2">CP</strain>
    </source>
</reference>
<accession>A0AAV9C5Q0</accession>
<name>A0AAV9C5Q0_ACOCL</name>
<protein>
    <submittedName>
        <fullName evidence="2">Coronatine-insensitive protein 1</fullName>
    </submittedName>
</protein>
<reference evidence="2" key="2">
    <citation type="submission" date="2023-06" db="EMBL/GenBank/DDBJ databases">
        <authorList>
            <person name="Ma L."/>
            <person name="Liu K.-W."/>
            <person name="Li Z."/>
            <person name="Hsiao Y.-Y."/>
            <person name="Qi Y."/>
            <person name="Fu T."/>
            <person name="Tang G."/>
            <person name="Zhang D."/>
            <person name="Sun W.-H."/>
            <person name="Liu D.-K."/>
            <person name="Li Y."/>
            <person name="Chen G.-Z."/>
            <person name="Liu X.-D."/>
            <person name="Liao X.-Y."/>
            <person name="Jiang Y.-T."/>
            <person name="Yu X."/>
            <person name="Hao Y."/>
            <person name="Huang J."/>
            <person name="Zhao X.-W."/>
            <person name="Ke S."/>
            <person name="Chen Y.-Y."/>
            <person name="Wu W.-L."/>
            <person name="Hsu J.-L."/>
            <person name="Lin Y.-F."/>
            <person name="Huang M.-D."/>
            <person name="Li C.-Y."/>
            <person name="Huang L."/>
            <person name="Wang Z.-W."/>
            <person name="Zhao X."/>
            <person name="Zhong W.-Y."/>
            <person name="Peng D.-H."/>
            <person name="Ahmad S."/>
            <person name="Lan S."/>
            <person name="Zhang J.-S."/>
            <person name="Tsai W.-C."/>
            <person name="Van De Peer Y."/>
            <person name="Liu Z.-J."/>
        </authorList>
    </citation>
    <scope>NUCLEOTIDE SEQUENCE</scope>
    <source>
        <strain evidence="2">CP</strain>
        <tissue evidence="2">Leaves</tissue>
    </source>
</reference>
<keyword evidence="3" id="KW-1185">Reference proteome</keyword>
<evidence type="ECO:0000313" key="2">
    <source>
        <dbReference type="EMBL" id="KAK1283563.1"/>
    </source>
</evidence>
<evidence type="ECO:0000313" key="3">
    <source>
        <dbReference type="Proteomes" id="UP001180020"/>
    </source>
</evidence>